<feature type="transmembrane region" description="Helical" evidence="1">
    <location>
        <begin position="20"/>
        <end position="39"/>
    </location>
</feature>
<evidence type="ECO:0000256" key="1">
    <source>
        <dbReference type="SAM" id="Phobius"/>
    </source>
</evidence>
<keyword evidence="3" id="KW-1185">Reference proteome</keyword>
<keyword evidence="1" id="KW-1133">Transmembrane helix</keyword>
<accession>A0A368YUC7</accession>
<keyword evidence="1" id="KW-0812">Transmembrane</keyword>
<dbReference type="AlphaFoldDB" id="A0A368YUC7"/>
<dbReference type="Proteomes" id="UP000253324">
    <property type="component" value="Unassembled WGS sequence"/>
</dbReference>
<name>A0A368YUC7_9HYPH</name>
<sequence length="49" mass="5649">MRVPFDDDPNDERDTPPSSHYGLIFCMGIALAIVGSWLIHLERSDPMFW</sequence>
<evidence type="ECO:0000313" key="3">
    <source>
        <dbReference type="Proteomes" id="UP000253324"/>
    </source>
</evidence>
<gene>
    <name evidence="2" type="ORF">C7476_105311</name>
</gene>
<keyword evidence="1" id="KW-0472">Membrane</keyword>
<reference evidence="2 3" key="1">
    <citation type="submission" date="2018-07" db="EMBL/GenBank/DDBJ databases">
        <title>Genomic Encyclopedia of Type Strains, Phase III (KMG-III): the genomes of soil and plant-associated and newly described type strains.</title>
        <authorList>
            <person name="Whitman W."/>
        </authorList>
    </citation>
    <scope>NUCLEOTIDE SEQUENCE [LARGE SCALE GENOMIC DNA]</scope>
    <source>
        <strain evidence="2 3">31-25a</strain>
    </source>
</reference>
<protein>
    <submittedName>
        <fullName evidence="2">Uncharacterized protein</fullName>
    </submittedName>
</protein>
<dbReference type="EMBL" id="QPJM01000005">
    <property type="protein sequence ID" value="RCW83815.1"/>
    <property type="molecule type" value="Genomic_DNA"/>
</dbReference>
<organism evidence="2 3">
    <name type="scientific">Phyllobacterium bourgognense</name>
    <dbReference type="NCBI Taxonomy" id="314236"/>
    <lineage>
        <taxon>Bacteria</taxon>
        <taxon>Pseudomonadati</taxon>
        <taxon>Pseudomonadota</taxon>
        <taxon>Alphaproteobacteria</taxon>
        <taxon>Hyphomicrobiales</taxon>
        <taxon>Phyllobacteriaceae</taxon>
        <taxon>Phyllobacterium</taxon>
    </lineage>
</organism>
<proteinExistence type="predicted"/>
<comment type="caution">
    <text evidence="2">The sequence shown here is derived from an EMBL/GenBank/DDBJ whole genome shotgun (WGS) entry which is preliminary data.</text>
</comment>
<evidence type="ECO:0000313" key="2">
    <source>
        <dbReference type="EMBL" id="RCW83815.1"/>
    </source>
</evidence>